<dbReference type="PATRIC" id="fig|123899.6.peg.302"/>
<dbReference type="OrthoDB" id="8564497at2"/>
<dbReference type="GeneID" id="56588266"/>
<evidence type="ECO:0000313" key="2">
    <source>
        <dbReference type="Proteomes" id="UP000076825"/>
    </source>
</evidence>
<gene>
    <name evidence="1" type="ORF">SAMEA3906487_00320</name>
</gene>
<proteinExistence type="predicted"/>
<dbReference type="RefSeq" id="WP_082832913.1">
    <property type="nucleotide sequence ID" value="NZ_CP016340.1"/>
</dbReference>
<dbReference type="STRING" id="123899.SAMEA3906487_00320"/>
<dbReference type="EMBL" id="LT546645">
    <property type="protein sequence ID" value="SAI66561.1"/>
    <property type="molecule type" value="Genomic_DNA"/>
</dbReference>
<dbReference type="AlphaFoldDB" id="A0A157KXX8"/>
<dbReference type="Proteomes" id="UP000076825">
    <property type="component" value="Chromosome 1"/>
</dbReference>
<protein>
    <recommendedName>
        <fullName evidence="3">Phage protein</fullName>
    </recommendedName>
</protein>
<accession>A0A157KXX8</accession>
<sequence length="69" mass="7798">MTTVHDLLMICPDDQITRMQIVWKAVAAGQWKEAAHHLRNAENEGESSWHDRCGMLADEFDSKVEVCAA</sequence>
<name>A0A157KXX8_9BORD</name>
<organism evidence="1 2">
    <name type="scientific">Bordetella trematum</name>
    <dbReference type="NCBI Taxonomy" id="123899"/>
    <lineage>
        <taxon>Bacteria</taxon>
        <taxon>Pseudomonadati</taxon>
        <taxon>Pseudomonadota</taxon>
        <taxon>Betaproteobacteria</taxon>
        <taxon>Burkholderiales</taxon>
        <taxon>Alcaligenaceae</taxon>
        <taxon>Bordetella</taxon>
    </lineage>
</organism>
<evidence type="ECO:0008006" key="3">
    <source>
        <dbReference type="Google" id="ProtNLM"/>
    </source>
</evidence>
<keyword evidence="2" id="KW-1185">Reference proteome</keyword>
<dbReference type="KEGG" id="btrm:SAMEA390648700320"/>
<reference evidence="1 2" key="1">
    <citation type="submission" date="2016-04" db="EMBL/GenBank/DDBJ databases">
        <authorList>
            <consortium name="Pathogen Informatics"/>
        </authorList>
    </citation>
    <scope>NUCLEOTIDE SEQUENCE [LARGE SCALE GENOMIC DNA]</scope>
    <source>
        <strain evidence="1 2">H044680328</strain>
    </source>
</reference>
<evidence type="ECO:0000313" key="1">
    <source>
        <dbReference type="EMBL" id="SAI66561.1"/>
    </source>
</evidence>